<name>A0A2K8UEM0_9GAMM</name>
<dbReference type="RefSeq" id="WP_100921688.1">
    <property type="nucleotide sequence ID" value="NZ_CP020370.1"/>
</dbReference>
<keyword evidence="2" id="KW-1185">Reference proteome</keyword>
<dbReference type="KEGG" id="tsy:THSYN_25840"/>
<sequence length="99" mass="10815">MGEEIRGHCWNCGAGLTRLDLGRESPCPGCDKPTHCCRNCRHFAPGRPNECMEPLVERVVEKLRSNFCDLFEPDPKPAAGAAAPDPDALRKAAEALFGH</sequence>
<evidence type="ECO:0000313" key="2">
    <source>
        <dbReference type="Proteomes" id="UP000232638"/>
    </source>
</evidence>
<dbReference type="EMBL" id="CP020370">
    <property type="protein sequence ID" value="AUB84018.1"/>
    <property type="molecule type" value="Genomic_DNA"/>
</dbReference>
<dbReference type="Proteomes" id="UP000232638">
    <property type="component" value="Chromosome"/>
</dbReference>
<organism evidence="1 2">
    <name type="scientific">Candidatus Thiodictyon syntrophicum</name>
    <dbReference type="NCBI Taxonomy" id="1166950"/>
    <lineage>
        <taxon>Bacteria</taxon>
        <taxon>Pseudomonadati</taxon>
        <taxon>Pseudomonadota</taxon>
        <taxon>Gammaproteobacteria</taxon>
        <taxon>Chromatiales</taxon>
        <taxon>Chromatiaceae</taxon>
        <taxon>Thiodictyon</taxon>
    </lineage>
</organism>
<dbReference type="OrthoDB" id="129664at2"/>
<evidence type="ECO:0000313" key="1">
    <source>
        <dbReference type="EMBL" id="AUB84018.1"/>
    </source>
</evidence>
<proteinExistence type="predicted"/>
<accession>A0A2K8UEM0</accession>
<gene>
    <name evidence="1" type="ORF">THSYN_25840</name>
</gene>
<dbReference type="AlphaFoldDB" id="A0A2K8UEM0"/>
<protein>
    <submittedName>
        <fullName evidence="1">Uncharacterized protein</fullName>
    </submittedName>
</protein>
<reference evidence="1 2" key="1">
    <citation type="submission" date="2017-03" db="EMBL/GenBank/DDBJ databases">
        <title>Complete genome sequence of Candidatus 'Thiodictyon syntrophicum' sp. nov. strain Cad16T, a photolithoautotroph purple sulfur bacterium isolated from an alpine meromictic lake.</title>
        <authorList>
            <person name="Luedin S.M."/>
            <person name="Pothier J.F."/>
            <person name="Danza F."/>
            <person name="Storelli N."/>
            <person name="Wittwer M."/>
            <person name="Tonolla M."/>
        </authorList>
    </citation>
    <scope>NUCLEOTIDE SEQUENCE [LARGE SCALE GENOMIC DNA]</scope>
    <source>
        <strain evidence="1 2">Cad16T</strain>
    </source>
</reference>